<dbReference type="PANTHER" id="PTHR34934">
    <property type="entry name" value="FLAVIN-DEPENDENT THYMIDYLATE SYNTHASE"/>
    <property type="match status" value="1"/>
</dbReference>
<dbReference type="AlphaFoldDB" id="A0A2W5QL68"/>
<dbReference type="Proteomes" id="UP000249135">
    <property type="component" value="Unassembled WGS sequence"/>
</dbReference>
<dbReference type="CDD" id="cd20175">
    <property type="entry name" value="ThyX"/>
    <property type="match status" value="1"/>
</dbReference>
<dbReference type="EMBL" id="QFPP01000006">
    <property type="protein sequence ID" value="PZQ78022.1"/>
    <property type="molecule type" value="Genomic_DNA"/>
</dbReference>
<dbReference type="PROSITE" id="PS51331">
    <property type="entry name" value="THYX"/>
    <property type="match status" value="1"/>
</dbReference>
<dbReference type="GO" id="GO:0070402">
    <property type="term" value="F:NADPH binding"/>
    <property type="evidence" value="ECO:0007669"/>
    <property type="project" value="TreeGrafter"/>
</dbReference>
<dbReference type="GO" id="GO:0006231">
    <property type="term" value="P:dTMP biosynthetic process"/>
    <property type="evidence" value="ECO:0007669"/>
    <property type="project" value="UniProtKB-UniRule"/>
</dbReference>
<dbReference type="Gene3D" id="3.30.1360.170">
    <property type="match status" value="1"/>
</dbReference>
<gene>
    <name evidence="2" type="primary">thyX</name>
    <name evidence="2" type="ORF">DI563_01665</name>
</gene>
<dbReference type="Pfam" id="PF02511">
    <property type="entry name" value="Thy1"/>
    <property type="match status" value="1"/>
</dbReference>
<dbReference type="NCBIfam" id="TIGR02170">
    <property type="entry name" value="thyX"/>
    <property type="match status" value="1"/>
</dbReference>
<dbReference type="EC" id="2.1.1.148" evidence="1"/>
<organism evidence="2 3">
    <name type="scientific">Variovorax paradoxus</name>
    <dbReference type="NCBI Taxonomy" id="34073"/>
    <lineage>
        <taxon>Bacteria</taxon>
        <taxon>Pseudomonadati</taxon>
        <taxon>Pseudomonadota</taxon>
        <taxon>Betaproteobacteria</taxon>
        <taxon>Burkholderiales</taxon>
        <taxon>Comamonadaceae</taxon>
        <taxon>Variovorax</taxon>
    </lineage>
</organism>
<dbReference type="InterPro" id="IPR036098">
    <property type="entry name" value="Thymidylate_synthase_ThyX_sf"/>
</dbReference>
<proteinExistence type="predicted"/>
<protein>
    <recommendedName>
        <fullName evidence="1">FAD-dependent thymidylate synthase</fullName>
        <ecNumber evidence="1">2.1.1.148</ecNumber>
    </recommendedName>
</protein>
<name>A0A2W5QL68_VARPD</name>
<accession>A0A2W5QL68</accession>
<dbReference type="PANTHER" id="PTHR34934:SF1">
    <property type="entry name" value="FLAVIN-DEPENDENT THYMIDYLATE SYNTHASE"/>
    <property type="match status" value="1"/>
</dbReference>
<dbReference type="GO" id="GO:0004799">
    <property type="term" value="F:thymidylate synthase activity"/>
    <property type="evidence" value="ECO:0007669"/>
    <property type="project" value="TreeGrafter"/>
</dbReference>
<reference evidence="2 3" key="1">
    <citation type="submission" date="2017-08" db="EMBL/GenBank/DDBJ databases">
        <title>Infants hospitalized years apart are colonized by the same room-sourced microbial strains.</title>
        <authorList>
            <person name="Brooks B."/>
            <person name="Olm M.R."/>
            <person name="Firek B.A."/>
            <person name="Baker R."/>
            <person name="Thomas B.C."/>
            <person name="Morowitz M.J."/>
            <person name="Banfield J.F."/>
        </authorList>
    </citation>
    <scope>NUCLEOTIDE SEQUENCE [LARGE SCALE GENOMIC DNA]</scope>
    <source>
        <strain evidence="2">S2_005_003_R2_41</strain>
    </source>
</reference>
<dbReference type="SUPFAM" id="SSF69796">
    <property type="entry name" value="Thymidylate synthase-complementing protein Thy1"/>
    <property type="match status" value="1"/>
</dbReference>
<comment type="caution">
    <text evidence="2">The sequence shown here is derived from an EMBL/GenBank/DDBJ whole genome shotgun (WGS) entry which is preliminary data.</text>
</comment>
<dbReference type="InterPro" id="IPR003669">
    <property type="entry name" value="Thymidylate_synthase_ThyX"/>
</dbReference>
<sequence length="213" mass="24390">MAEINIELIDSMGCDLTVANVARVSFNRWKEELDEGDVGLINYLARHAHTSPFRHTAITLSCKAPVFLARQLGKHQVGLSWNEVSRRYVDAGIEFFVPDNWRSRPDGSVKQGSGGVHSHSEYFSHEYQQFVVRCKDIYDEMIEGGVAPEMARMVLPQSMMVDWVWTGSLTAFFHVWRLRIDNHAQKEAQEFAQKLEEVVQPIFPHSWKALKNG</sequence>
<dbReference type="GO" id="GO:0050660">
    <property type="term" value="F:flavin adenine dinucleotide binding"/>
    <property type="evidence" value="ECO:0007669"/>
    <property type="project" value="UniProtKB-UniRule"/>
</dbReference>
<evidence type="ECO:0000313" key="3">
    <source>
        <dbReference type="Proteomes" id="UP000249135"/>
    </source>
</evidence>
<dbReference type="GO" id="GO:0050797">
    <property type="term" value="F:thymidylate synthase (FAD) activity"/>
    <property type="evidence" value="ECO:0007669"/>
    <property type="project" value="UniProtKB-UniRule"/>
</dbReference>
<evidence type="ECO:0000313" key="2">
    <source>
        <dbReference type="EMBL" id="PZQ78022.1"/>
    </source>
</evidence>
<evidence type="ECO:0000256" key="1">
    <source>
        <dbReference type="NCBIfam" id="TIGR02170"/>
    </source>
</evidence>